<dbReference type="NCBIfam" id="TIGR03570">
    <property type="entry name" value="NeuD_NnaD"/>
    <property type="match status" value="1"/>
</dbReference>
<evidence type="ECO:0000256" key="2">
    <source>
        <dbReference type="ARBA" id="ARBA00022737"/>
    </source>
</evidence>
<dbReference type="InterPro" id="IPR041561">
    <property type="entry name" value="PglD_N"/>
</dbReference>
<dbReference type="RefSeq" id="WP_113607813.1">
    <property type="nucleotide sequence ID" value="NZ_POAF01000007.1"/>
</dbReference>
<feature type="region of interest" description="Disordered" evidence="5">
    <location>
        <begin position="197"/>
        <end position="230"/>
    </location>
</feature>
<sequence>MAKVLLLAASGLARETLESIRQTGDHQVLGILDDNAALHGTSVNGVPVLGGLDLAVRRSEKLLLCAGKGASRAAIARRLDLPEERYATHISAHAVLGGSVSVGAGSIILAGTVATSDVRIGRHVVLMPRVVLTHDDVLEDFATLAAGATLAGTVHVGSEAYLGTNSTVRENLRIGRGAVLGMAAALITDLPAGQTWAGNPARPLDSRIPGRNPEPTNNTLLNASLKEATR</sequence>
<dbReference type="Gene3D" id="3.40.50.20">
    <property type="match status" value="1"/>
</dbReference>
<dbReference type="AlphaFoldDB" id="A0A365YAD7"/>
<evidence type="ECO:0000256" key="1">
    <source>
        <dbReference type="ARBA" id="ARBA00022679"/>
    </source>
</evidence>
<organism evidence="7 8">
    <name type="scientific">Glutamicibacter soli</name>
    <dbReference type="NCBI Taxonomy" id="453836"/>
    <lineage>
        <taxon>Bacteria</taxon>
        <taxon>Bacillati</taxon>
        <taxon>Actinomycetota</taxon>
        <taxon>Actinomycetes</taxon>
        <taxon>Micrococcales</taxon>
        <taxon>Micrococcaceae</taxon>
        <taxon>Glutamicibacter</taxon>
    </lineage>
</organism>
<dbReference type="InterPro" id="IPR020019">
    <property type="entry name" value="AcTrfase_PglD-like"/>
</dbReference>
<keyword evidence="2" id="KW-0677">Repeat</keyword>
<evidence type="ECO:0000256" key="3">
    <source>
        <dbReference type="PIRSR" id="PIRSR620019-1"/>
    </source>
</evidence>
<dbReference type="SUPFAM" id="SSF51161">
    <property type="entry name" value="Trimeric LpxA-like enzymes"/>
    <property type="match status" value="1"/>
</dbReference>
<dbReference type="Pfam" id="PF17836">
    <property type="entry name" value="PglD_N"/>
    <property type="match status" value="1"/>
</dbReference>
<feature type="active site" description="Proton acceptor" evidence="3">
    <location>
        <position position="134"/>
    </location>
</feature>
<dbReference type="Gene3D" id="2.160.10.10">
    <property type="entry name" value="Hexapeptide repeat proteins"/>
    <property type="match status" value="1"/>
</dbReference>
<evidence type="ECO:0000313" key="7">
    <source>
        <dbReference type="EMBL" id="RBL99660.1"/>
    </source>
</evidence>
<comment type="caution">
    <text evidence="7">The sequence shown here is derived from an EMBL/GenBank/DDBJ whole genome shotgun (WGS) entry which is preliminary data.</text>
</comment>
<name>A0A365YAD7_9MICC</name>
<dbReference type="PANTHER" id="PTHR43300:SF7">
    <property type="entry name" value="UDP-N-ACETYLBACILLOSAMINE N-ACETYLTRANSFERASE"/>
    <property type="match status" value="1"/>
</dbReference>
<evidence type="ECO:0000313" key="8">
    <source>
        <dbReference type="Proteomes" id="UP000252167"/>
    </source>
</evidence>
<dbReference type="InterPro" id="IPR018357">
    <property type="entry name" value="Hexapep_transf_CS"/>
</dbReference>
<dbReference type="PROSITE" id="PS00101">
    <property type="entry name" value="HEXAPEP_TRANSFERASES"/>
    <property type="match status" value="1"/>
</dbReference>
<keyword evidence="1 7" id="KW-0808">Transferase</keyword>
<evidence type="ECO:0000259" key="6">
    <source>
        <dbReference type="Pfam" id="PF17836"/>
    </source>
</evidence>
<dbReference type="GO" id="GO:0016740">
    <property type="term" value="F:transferase activity"/>
    <property type="evidence" value="ECO:0007669"/>
    <property type="project" value="UniProtKB-KW"/>
</dbReference>
<accession>A0A365YAD7</accession>
<protein>
    <submittedName>
        <fullName evidence="7">Acetyltransferase</fullName>
    </submittedName>
</protein>
<dbReference type="InterPro" id="IPR011004">
    <property type="entry name" value="Trimer_LpxA-like_sf"/>
</dbReference>
<dbReference type="InterPro" id="IPR050179">
    <property type="entry name" value="Trans_hexapeptide_repeat"/>
</dbReference>
<reference evidence="7 8" key="1">
    <citation type="submission" date="2018-01" db="EMBL/GenBank/DDBJ databases">
        <title>Glutamicibacter soli strain NHPC-3 Whole genome sequence and assembly.</title>
        <authorList>
            <person name="Choudhury P."/>
            <person name="Gupta D."/>
            <person name="Sengupta K."/>
            <person name="Jawed A."/>
            <person name="Sultana N."/>
            <person name="Saha P."/>
        </authorList>
    </citation>
    <scope>NUCLEOTIDE SEQUENCE [LARGE SCALE GENOMIC DNA]</scope>
    <source>
        <strain evidence="7 8">NHPC-3</strain>
    </source>
</reference>
<keyword evidence="8" id="KW-1185">Reference proteome</keyword>
<dbReference type="CDD" id="cd03360">
    <property type="entry name" value="LbH_AT_putative"/>
    <property type="match status" value="1"/>
</dbReference>
<gene>
    <name evidence="7" type="ORF">C1H84_14705</name>
</gene>
<feature type="domain" description="PglD N-terminal" evidence="6">
    <location>
        <begin position="3"/>
        <end position="57"/>
    </location>
</feature>
<feature type="site" description="Increases basicity of active site His" evidence="3">
    <location>
        <position position="135"/>
    </location>
</feature>
<dbReference type="Proteomes" id="UP000252167">
    <property type="component" value="Unassembled WGS sequence"/>
</dbReference>
<dbReference type="PANTHER" id="PTHR43300">
    <property type="entry name" value="ACETYLTRANSFERASE"/>
    <property type="match status" value="1"/>
</dbReference>
<dbReference type="EMBL" id="POAF01000007">
    <property type="protein sequence ID" value="RBL99660.1"/>
    <property type="molecule type" value="Genomic_DNA"/>
</dbReference>
<evidence type="ECO:0000256" key="5">
    <source>
        <dbReference type="SAM" id="MobiDB-lite"/>
    </source>
</evidence>
<evidence type="ECO:0000256" key="4">
    <source>
        <dbReference type="PIRSR" id="PIRSR620019-2"/>
    </source>
</evidence>
<proteinExistence type="predicted"/>
<feature type="binding site" evidence="4">
    <location>
        <position position="67"/>
    </location>
    <ligand>
        <name>substrate</name>
    </ligand>
</feature>